<comment type="caution">
    <text evidence="1">The sequence shown here is derived from an EMBL/GenBank/DDBJ whole genome shotgun (WGS) entry which is preliminary data.</text>
</comment>
<organism evidence="1 2">
    <name type="scientific">Stephania yunnanensis</name>
    <dbReference type="NCBI Taxonomy" id="152371"/>
    <lineage>
        <taxon>Eukaryota</taxon>
        <taxon>Viridiplantae</taxon>
        <taxon>Streptophyta</taxon>
        <taxon>Embryophyta</taxon>
        <taxon>Tracheophyta</taxon>
        <taxon>Spermatophyta</taxon>
        <taxon>Magnoliopsida</taxon>
        <taxon>Ranunculales</taxon>
        <taxon>Menispermaceae</taxon>
        <taxon>Menispermoideae</taxon>
        <taxon>Cissampelideae</taxon>
        <taxon>Stephania</taxon>
    </lineage>
</organism>
<gene>
    <name evidence="1" type="ORF">Syun_006593</name>
</gene>
<sequence length="54" mass="6378">MLTVSSDFEHRVLEVPSPKLSTWSPNHLGRRISDDVMDERRRIFSINYFKGIPF</sequence>
<dbReference type="AlphaFoldDB" id="A0AAP0PXP9"/>
<reference evidence="1 2" key="1">
    <citation type="submission" date="2024-01" db="EMBL/GenBank/DDBJ databases">
        <title>Genome assemblies of Stephania.</title>
        <authorList>
            <person name="Yang L."/>
        </authorList>
    </citation>
    <scope>NUCLEOTIDE SEQUENCE [LARGE SCALE GENOMIC DNA]</scope>
    <source>
        <strain evidence="1">YNDBR</strain>
        <tissue evidence="1">Leaf</tissue>
    </source>
</reference>
<keyword evidence="2" id="KW-1185">Reference proteome</keyword>
<proteinExistence type="predicted"/>
<evidence type="ECO:0000313" key="2">
    <source>
        <dbReference type="Proteomes" id="UP001420932"/>
    </source>
</evidence>
<dbReference type="EMBL" id="JBBNAF010000003">
    <property type="protein sequence ID" value="KAK9160252.1"/>
    <property type="molecule type" value="Genomic_DNA"/>
</dbReference>
<evidence type="ECO:0000313" key="1">
    <source>
        <dbReference type="EMBL" id="KAK9160252.1"/>
    </source>
</evidence>
<protein>
    <submittedName>
        <fullName evidence="1">Uncharacterized protein</fullName>
    </submittedName>
</protein>
<dbReference type="Proteomes" id="UP001420932">
    <property type="component" value="Unassembled WGS sequence"/>
</dbReference>
<name>A0AAP0PXP9_9MAGN</name>
<accession>A0AAP0PXP9</accession>